<evidence type="ECO:0000256" key="1">
    <source>
        <dbReference type="SAM" id="MobiDB-lite"/>
    </source>
</evidence>
<name>A0A7X0P6D2_9ACTN</name>
<proteinExistence type="predicted"/>
<feature type="compositionally biased region" description="Basic and acidic residues" evidence="1">
    <location>
        <begin position="30"/>
        <end position="47"/>
    </location>
</feature>
<comment type="caution">
    <text evidence="2">The sequence shown here is derived from an EMBL/GenBank/DDBJ whole genome shotgun (WGS) entry which is preliminary data.</text>
</comment>
<dbReference type="RefSeq" id="WP_185110577.1">
    <property type="nucleotide sequence ID" value="NZ_BAAAXY010000078.1"/>
</dbReference>
<dbReference type="Proteomes" id="UP000565579">
    <property type="component" value="Unassembled WGS sequence"/>
</dbReference>
<evidence type="ECO:0000313" key="2">
    <source>
        <dbReference type="EMBL" id="MBB6556091.1"/>
    </source>
</evidence>
<protein>
    <submittedName>
        <fullName evidence="2">Uncharacterized protein</fullName>
    </submittedName>
</protein>
<dbReference type="AlphaFoldDB" id="A0A7X0P6D2"/>
<dbReference type="EMBL" id="JACHMI010000001">
    <property type="protein sequence ID" value="MBB6556091.1"/>
    <property type="molecule type" value="Genomic_DNA"/>
</dbReference>
<organism evidence="2 3">
    <name type="scientific">Nonomuraea rubra</name>
    <dbReference type="NCBI Taxonomy" id="46180"/>
    <lineage>
        <taxon>Bacteria</taxon>
        <taxon>Bacillati</taxon>
        <taxon>Actinomycetota</taxon>
        <taxon>Actinomycetes</taxon>
        <taxon>Streptosporangiales</taxon>
        <taxon>Streptosporangiaceae</taxon>
        <taxon>Nonomuraea</taxon>
    </lineage>
</organism>
<evidence type="ECO:0000313" key="3">
    <source>
        <dbReference type="Proteomes" id="UP000565579"/>
    </source>
</evidence>
<accession>A0A7X0P6D2</accession>
<reference evidence="2 3" key="1">
    <citation type="submission" date="2020-08" db="EMBL/GenBank/DDBJ databases">
        <title>Sequencing the genomes of 1000 actinobacteria strains.</title>
        <authorList>
            <person name="Klenk H.-P."/>
        </authorList>
    </citation>
    <scope>NUCLEOTIDE SEQUENCE [LARGE SCALE GENOMIC DNA]</scope>
    <source>
        <strain evidence="2 3">DSM 43768</strain>
    </source>
</reference>
<gene>
    <name evidence="2" type="ORF">HD593_010886</name>
</gene>
<feature type="region of interest" description="Disordered" evidence="1">
    <location>
        <begin position="30"/>
        <end position="64"/>
    </location>
</feature>
<sequence>MSESYPRWSPATRCGYCDKPIVIEEVGWRSTERDPSVDRVRCPHSPEQHPWQQKHQPAGQMRSPRVCALTAESEFRAGDPT</sequence>
<keyword evidence="3" id="KW-1185">Reference proteome</keyword>